<dbReference type="GO" id="GO:0000166">
    <property type="term" value="F:nucleotide binding"/>
    <property type="evidence" value="ECO:0007669"/>
    <property type="project" value="InterPro"/>
</dbReference>
<proteinExistence type="inferred from homology"/>
<accession>A0A3A9WDT0</accession>
<protein>
    <submittedName>
        <fullName evidence="5">Gfo/Idh/MocA family oxidoreductase</fullName>
    </submittedName>
</protein>
<dbReference type="InterPro" id="IPR000683">
    <property type="entry name" value="Gfo/Idh/MocA-like_OxRdtase_N"/>
</dbReference>
<dbReference type="InterPro" id="IPR036291">
    <property type="entry name" value="NAD(P)-bd_dom_sf"/>
</dbReference>
<dbReference type="Proteomes" id="UP000275024">
    <property type="component" value="Unassembled WGS sequence"/>
</dbReference>
<dbReference type="InterPro" id="IPR051450">
    <property type="entry name" value="Gfo/Idh/MocA_Oxidoreductases"/>
</dbReference>
<dbReference type="Pfam" id="PF01408">
    <property type="entry name" value="GFO_IDH_MocA"/>
    <property type="match status" value="1"/>
</dbReference>
<dbReference type="Pfam" id="PF02894">
    <property type="entry name" value="GFO_IDH_MocA_C"/>
    <property type="match status" value="1"/>
</dbReference>
<dbReference type="EMBL" id="RBDX01000005">
    <property type="protein sequence ID" value="RKN10463.1"/>
    <property type="molecule type" value="Genomic_DNA"/>
</dbReference>
<feature type="domain" description="Gfo/Idh/MocA-like oxidoreductase C-terminal" evidence="4">
    <location>
        <begin position="167"/>
        <end position="455"/>
    </location>
</feature>
<dbReference type="OrthoDB" id="103047at2"/>
<evidence type="ECO:0000313" key="6">
    <source>
        <dbReference type="EMBL" id="RKN24722.1"/>
    </source>
</evidence>
<evidence type="ECO:0000256" key="2">
    <source>
        <dbReference type="SAM" id="MobiDB-lite"/>
    </source>
</evidence>
<dbReference type="PANTHER" id="PTHR43377">
    <property type="entry name" value="BILIVERDIN REDUCTASE A"/>
    <property type="match status" value="1"/>
</dbReference>
<evidence type="ECO:0000256" key="1">
    <source>
        <dbReference type="ARBA" id="ARBA00010928"/>
    </source>
</evidence>
<feature type="region of interest" description="Disordered" evidence="2">
    <location>
        <begin position="1"/>
        <end position="25"/>
    </location>
</feature>
<evidence type="ECO:0000313" key="5">
    <source>
        <dbReference type="EMBL" id="RKN10463.1"/>
    </source>
</evidence>
<gene>
    <name evidence="6" type="ORF">D7318_09665</name>
    <name evidence="5" type="ORF">D7319_08490</name>
</gene>
<keyword evidence="7" id="KW-1185">Reference proteome</keyword>
<dbReference type="Proteomes" id="UP000268652">
    <property type="component" value="Unassembled WGS sequence"/>
</dbReference>
<reference evidence="7 8" key="1">
    <citation type="submission" date="2018-09" db="EMBL/GenBank/DDBJ databases">
        <title>Streptomyces sp. nov. DS1-2, an endophytic actinomycete isolated from roots of Dendrobium scabrilingue.</title>
        <authorList>
            <person name="Kuncharoen N."/>
            <person name="Kudo T."/>
            <person name="Ohkuma M."/>
            <person name="Yuki M."/>
            <person name="Tanasupawat S."/>
        </authorList>
    </citation>
    <scope>NUCLEOTIDE SEQUENCE [LARGE SCALE GENOMIC DNA]</scope>
    <source>
        <strain evidence="5 8">AZ1-7</strain>
        <strain evidence="6 7">DS1-2</strain>
    </source>
</reference>
<dbReference type="SUPFAM" id="SSF51735">
    <property type="entry name" value="NAD(P)-binding Rossmann-fold domains"/>
    <property type="match status" value="1"/>
</dbReference>
<dbReference type="EMBL" id="RBDY01000005">
    <property type="protein sequence ID" value="RKN24722.1"/>
    <property type="molecule type" value="Genomic_DNA"/>
</dbReference>
<evidence type="ECO:0000313" key="8">
    <source>
        <dbReference type="Proteomes" id="UP000275024"/>
    </source>
</evidence>
<dbReference type="Gene3D" id="3.40.50.720">
    <property type="entry name" value="NAD(P)-binding Rossmann-like Domain"/>
    <property type="match status" value="1"/>
</dbReference>
<comment type="similarity">
    <text evidence="1">Belongs to the Gfo/Idh/MocA family.</text>
</comment>
<dbReference type="AlphaFoldDB" id="A0A3A9WDT0"/>
<dbReference type="InterPro" id="IPR004104">
    <property type="entry name" value="Gfo/Idh/MocA-like_OxRdtase_C"/>
</dbReference>
<feature type="domain" description="Gfo/Idh/MocA-like oxidoreductase N-terminal" evidence="3">
    <location>
        <begin position="26"/>
        <end position="154"/>
    </location>
</feature>
<evidence type="ECO:0000259" key="4">
    <source>
        <dbReference type="Pfam" id="PF02894"/>
    </source>
</evidence>
<evidence type="ECO:0000313" key="7">
    <source>
        <dbReference type="Proteomes" id="UP000268652"/>
    </source>
</evidence>
<dbReference type="SUPFAM" id="SSF55347">
    <property type="entry name" value="Glyceraldehyde-3-phosphate dehydrogenase-like, C-terminal domain"/>
    <property type="match status" value="1"/>
</dbReference>
<sequence>MVTDCAHKERKPPLTTPEKNGDGRTRYAVVGTGSRAQSYVRALCGEHRDVADLVALLDPNPGRLAYHRELIRGLGTGARTPAAYDGGELERMIEERGVQRVVVTSPDHTHADVIARSLRAGADVITEKPLTTDAEGVAQITKALDETGRDLVVTFNYRYSPRNSALRELITSGAVGRVTGVQFEWVLDTQHGADYFRRWHRDKPNSGGLLVHKASHHFDLVNWWIDDAPRRVYASGGLKFYGARNAAERGLTERPARGTTDRAGKDPFLLDLRLHEELRGLYLDNEHHDGYLRDLDVFGEGITIEDNLALVVDYAGGPTLSYGLNAHSPWEGYRVAVNGTEGRAELDVVERAAVITDGGRAAAVDPSMARDAAAEGARHDGERLVLQRHWEPAREIPIPEAEGGHGGGDAVLFRALFRGGEADPLGRAAGVVDGIRAVSVGIAGNESLATGRAVDIVDIVDAGEE</sequence>
<comment type="caution">
    <text evidence="5">The sequence shown here is derived from an EMBL/GenBank/DDBJ whole genome shotgun (WGS) entry which is preliminary data.</text>
</comment>
<dbReference type="PANTHER" id="PTHR43377:SF2">
    <property type="entry name" value="BINDING ROSSMANN FOLD OXIDOREDUCTASE, PUTATIVE (AFU_ORTHOLOGUE AFUA_4G00560)-RELATED"/>
    <property type="match status" value="1"/>
</dbReference>
<dbReference type="Gene3D" id="3.30.360.10">
    <property type="entry name" value="Dihydrodipicolinate Reductase, domain 2"/>
    <property type="match status" value="1"/>
</dbReference>
<name>A0A3A9WDT0_9ACTN</name>
<evidence type="ECO:0000259" key="3">
    <source>
        <dbReference type="Pfam" id="PF01408"/>
    </source>
</evidence>
<organism evidence="5 8">
    <name type="scientific">Streptomyces radicis</name>
    <dbReference type="NCBI Taxonomy" id="1750517"/>
    <lineage>
        <taxon>Bacteria</taxon>
        <taxon>Bacillati</taxon>
        <taxon>Actinomycetota</taxon>
        <taxon>Actinomycetes</taxon>
        <taxon>Kitasatosporales</taxon>
        <taxon>Streptomycetaceae</taxon>
        <taxon>Streptomyces</taxon>
    </lineage>
</organism>